<dbReference type="Proteomes" id="UP001244341">
    <property type="component" value="Chromosome 15b"/>
</dbReference>
<reference evidence="1 2" key="1">
    <citation type="submission" date="2023-05" db="EMBL/GenBank/DDBJ databases">
        <title>A 100% complete, gapless, phased diploid assembly of the Scenedesmus obliquus UTEX 3031 genome.</title>
        <authorList>
            <person name="Biondi T.C."/>
            <person name="Hanschen E.R."/>
            <person name="Kwon T."/>
            <person name="Eng W."/>
            <person name="Kruse C.P.S."/>
            <person name="Koehler S.I."/>
            <person name="Kunde Y."/>
            <person name="Gleasner C.D."/>
            <person name="You Mak K.T."/>
            <person name="Polle J."/>
            <person name="Hovde B.T."/>
            <person name="Starkenburg S.R."/>
        </authorList>
    </citation>
    <scope>NUCLEOTIDE SEQUENCE [LARGE SCALE GENOMIC DNA]</scope>
    <source>
        <strain evidence="1 2">DOE0152z</strain>
    </source>
</reference>
<evidence type="ECO:0000313" key="1">
    <source>
        <dbReference type="EMBL" id="WIA22907.1"/>
    </source>
</evidence>
<dbReference type="EMBL" id="CP126222">
    <property type="protein sequence ID" value="WIA22907.1"/>
    <property type="molecule type" value="Genomic_DNA"/>
</dbReference>
<accession>A0ABY8URF7</accession>
<organism evidence="1 2">
    <name type="scientific">Tetradesmus obliquus</name>
    <name type="common">Green alga</name>
    <name type="synonym">Acutodesmus obliquus</name>
    <dbReference type="NCBI Taxonomy" id="3088"/>
    <lineage>
        <taxon>Eukaryota</taxon>
        <taxon>Viridiplantae</taxon>
        <taxon>Chlorophyta</taxon>
        <taxon>core chlorophytes</taxon>
        <taxon>Chlorophyceae</taxon>
        <taxon>CS clade</taxon>
        <taxon>Sphaeropleales</taxon>
        <taxon>Scenedesmaceae</taxon>
        <taxon>Tetradesmus</taxon>
    </lineage>
</organism>
<proteinExistence type="predicted"/>
<sequence>MDIDRKSSRSPLGHDCLPLVLQQGVEDLQTACTLLQTSKAMRDAALAHCSVPLSCSPTTMEEVERIAAWVAKYGSLLGSFEMELDHPVDGRTDRLNELERAAAFAALGTALMWAEESPHDLRRRPYNEAECVQRLAGVRAALPQLQQLRKLSLVVDCLNARGRCEHLKYVDPLLLQPDARPLLGLTNLTSLNLNSVWSVGGL</sequence>
<gene>
    <name evidence="1" type="ORF">OEZ85_001281</name>
</gene>
<evidence type="ECO:0000313" key="2">
    <source>
        <dbReference type="Proteomes" id="UP001244341"/>
    </source>
</evidence>
<keyword evidence="2" id="KW-1185">Reference proteome</keyword>
<name>A0ABY8URF7_TETOB</name>
<protein>
    <submittedName>
        <fullName evidence="1">Uncharacterized protein</fullName>
    </submittedName>
</protein>